<dbReference type="Pfam" id="PF12419">
    <property type="entry name" value="DUF3670"/>
    <property type="match status" value="1"/>
</dbReference>
<name>A0ABV9YNU5_9PSEU</name>
<keyword evidence="5" id="KW-0067">ATP-binding</keyword>
<dbReference type="CDD" id="cd18793">
    <property type="entry name" value="SF2_C_SNF"/>
    <property type="match status" value="1"/>
</dbReference>
<dbReference type="SUPFAM" id="SSF52540">
    <property type="entry name" value="P-loop containing nucleoside triphosphate hydrolases"/>
    <property type="match status" value="2"/>
</dbReference>
<reference evidence="6" key="1">
    <citation type="journal article" date="2019" name="Int. J. Syst. Evol. Microbiol.">
        <title>The Global Catalogue of Microorganisms (GCM) 10K type strain sequencing project: providing services to taxonomists for standard genome sequencing and annotation.</title>
        <authorList>
            <consortium name="The Broad Institute Genomics Platform"/>
            <consortium name="The Broad Institute Genome Sequencing Center for Infectious Disease"/>
            <person name="Wu L."/>
            <person name="Ma J."/>
        </authorList>
    </citation>
    <scope>NUCLEOTIDE SEQUENCE [LARGE SCALE GENOMIC DNA]</scope>
    <source>
        <strain evidence="6">CGMCC 4.7093</strain>
    </source>
</reference>
<dbReference type="EMBL" id="JBHSIV010000022">
    <property type="protein sequence ID" value="MFC5064328.1"/>
    <property type="molecule type" value="Genomic_DNA"/>
</dbReference>
<dbReference type="InterPro" id="IPR049730">
    <property type="entry name" value="SNF2/RAD54-like_C"/>
</dbReference>
<dbReference type="CDD" id="cd18012">
    <property type="entry name" value="DEXQc_arch_SWI2_SNF2"/>
    <property type="match status" value="1"/>
</dbReference>
<keyword evidence="6" id="KW-1185">Reference proteome</keyword>
<keyword evidence="5" id="KW-0347">Helicase</keyword>
<proteinExistence type="predicted"/>
<dbReference type="EC" id="3.6.4.-" evidence="5"/>
<evidence type="ECO:0000256" key="2">
    <source>
        <dbReference type="SAM" id="MobiDB-lite"/>
    </source>
</evidence>
<evidence type="ECO:0000259" key="4">
    <source>
        <dbReference type="PROSITE" id="PS51194"/>
    </source>
</evidence>
<dbReference type="InterPro" id="IPR001650">
    <property type="entry name" value="Helicase_C-like"/>
</dbReference>
<dbReference type="SMART" id="SM00487">
    <property type="entry name" value="DEXDc"/>
    <property type="match status" value="1"/>
</dbReference>
<comment type="caution">
    <text evidence="5">The sequence shown here is derived from an EMBL/GenBank/DDBJ whole genome shotgun (WGS) entry which is preliminary data.</text>
</comment>
<keyword evidence="1 5" id="KW-0378">Hydrolase</keyword>
<dbReference type="PROSITE" id="PS51194">
    <property type="entry name" value="HELICASE_CTER"/>
    <property type="match status" value="1"/>
</dbReference>
<protein>
    <submittedName>
        <fullName evidence="5">DEAD/DEAH box helicase</fullName>
        <ecNumber evidence="5">3.6.4.-</ecNumber>
    </submittedName>
</protein>
<evidence type="ECO:0000259" key="3">
    <source>
        <dbReference type="PROSITE" id="PS51192"/>
    </source>
</evidence>
<evidence type="ECO:0000313" key="5">
    <source>
        <dbReference type="EMBL" id="MFC5064328.1"/>
    </source>
</evidence>
<dbReference type="InterPro" id="IPR014001">
    <property type="entry name" value="Helicase_ATP-bd"/>
</dbReference>
<dbReference type="Pfam" id="PF00176">
    <property type="entry name" value="SNF2-rel_dom"/>
    <property type="match status" value="1"/>
</dbReference>
<dbReference type="SMART" id="SM00490">
    <property type="entry name" value="HELICc"/>
    <property type="match status" value="1"/>
</dbReference>
<feature type="domain" description="Helicase C-terminal" evidence="4">
    <location>
        <begin position="840"/>
        <end position="1001"/>
    </location>
</feature>
<evidence type="ECO:0000256" key="1">
    <source>
        <dbReference type="ARBA" id="ARBA00022801"/>
    </source>
</evidence>
<dbReference type="GO" id="GO:0004386">
    <property type="term" value="F:helicase activity"/>
    <property type="evidence" value="ECO:0007669"/>
    <property type="project" value="UniProtKB-KW"/>
</dbReference>
<feature type="domain" description="Helicase ATP-binding" evidence="3">
    <location>
        <begin position="540"/>
        <end position="710"/>
    </location>
</feature>
<dbReference type="InterPro" id="IPR000330">
    <property type="entry name" value="SNF2_N"/>
</dbReference>
<dbReference type="Gene3D" id="3.40.50.10810">
    <property type="entry name" value="Tandem AAA-ATPase domain"/>
    <property type="match status" value="1"/>
</dbReference>
<evidence type="ECO:0000313" key="6">
    <source>
        <dbReference type="Proteomes" id="UP001595947"/>
    </source>
</evidence>
<accession>A0ABV9YNU5</accession>
<dbReference type="RefSeq" id="WP_378037673.1">
    <property type="nucleotide sequence ID" value="NZ_JBHSIV010000022.1"/>
</dbReference>
<feature type="region of interest" description="Disordered" evidence="2">
    <location>
        <begin position="1011"/>
        <end position="1036"/>
    </location>
</feature>
<sequence length="1036" mass="110445">MLALHAAWSPGRGLCLWAEDPARVAGPASRSRARGARPHPFAADHAQLGAVETVHGAGGPEGQAVLHLPSTGGPTATGRLPVPSPALDGAGDGAVGGLAPWTVPVLELDPGALRRSEPLPGEGEELAVLRALAGFAADLVARGRVLPAPDPEHDEHALGWRPVLQGRDLVAADAFAAALPPAVRAEALDGRPLAEGAGPDPADVVTEALAAFVDAEARSRLAGEELAPGLLTAAATGALDEGLARWEVVGAPHAGPARGTFRLTEVVVDDLGHAVEGEPRFWLEFSVQSAQDPSLRVTAESIWRDAGALRRWLDDPSELLLAELGRAATIYPELTDALRVPRPTGLELDREGTHHFLLHVAAALGRAGFGVLLPSWWSQPSRLGLTANASGATGPDGVVAKPGRLRREELVGFAWRLAVDGEALSDEEMRALVHAKAPLVHLRGRWVALDPERLRAGLEFLDRAPAEATVGDVIALHTSYHDDLPPEWAAPLPVEEVSAAGPLGDLLAGAAESHLELLDDPPALEATLRPYQRRGVSWLAFLAGLRVGGVLADDMGLGKTLQVLALEAHERGGTGDGGTEDDRALAPTLLVAPTSVVGNWQREAARFAPGLRVVVHHGAGRARGDLTALLADADLVVTSYGTLTRDVEELGERRYHRLVLDEAQLVKNNRSRAARAVRLIRADHRLALTGTPVENRLAELWSIMDAVNPGLLGTVTAFRDRYAVPIERHGRSDVAKRLQTAVRPFLLRRVKTDRSVVDDLPDKIETVERCTLTAEQASLYQVVVDEMTESLHGLETSGKDIERRGKVLAALTKLKQVCDHPALLLHDGSGLGRRSGKLARVEEIVAEILAAGEKALLFTQFTEFGDMLAPHLAARFGVEVQWLHGGTSRTARDRMVEAFQAEDGSGPPLFLLSLKAGGTGLTLTAAQHVVHLDRWWNPAVEDQATDRAFRIGQKRTVQVRKLVCSGTVEERIDDLIEGKRILAGQVIGDGGDDPDWLTGLSTAELRRMVALDPGATADEPDEPDEPDDEDPADDAA</sequence>
<dbReference type="Proteomes" id="UP001595947">
    <property type="component" value="Unassembled WGS sequence"/>
</dbReference>
<dbReference type="PANTHER" id="PTHR10799">
    <property type="entry name" value="SNF2/RAD54 HELICASE FAMILY"/>
    <property type="match status" value="1"/>
</dbReference>
<organism evidence="5 6">
    <name type="scientific">Actinomycetospora atypica</name>
    <dbReference type="NCBI Taxonomy" id="1290095"/>
    <lineage>
        <taxon>Bacteria</taxon>
        <taxon>Bacillati</taxon>
        <taxon>Actinomycetota</taxon>
        <taxon>Actinomycetes</taxon>
        <taxon>Pseudonocardiales</taxon>
        <taxon>Pseudonocardiaceae</taxon>
        <taxon>Actinomycetospora</taxon>
    </lineage>
</organism>
<dbReference type="InterPro" id="IPR022138">
    <property type="entry name" value="DUF3670"/>
</dbReference>
<keyword evidence="5" id="KW-0547">Nucleotide-binding</keyword>
<dbReference type="Gene3D" id="3.40.50.300">
    <property type="entry name" value="P-loop containing nucleotide triphosphate hydrolases"/>
    <property type="match status" value="1"/>
</dbReference>
<dbReference type="InterPro" id="IPR038718">
    <property type="entry name" value="SNF2-like_sf"/>
</dbReference>
<dbReference type="Pfam" id="PF00271">
    <property type="entry name" value="Helicase_C"/>
    <property type="match status" value="1"/>
</dbReference>
<dbReference type="InterPro" id="IPR027417">
    <property type="entry name" value="P-loop_NTPase"/>
</dbReference>
<gene>
    <name evidence="5" type="ORF">ACFPBZ_19045</name>
</gene>
<feature type="compositionally biased region" description="Acidic residues" evidence="2">
    <location>
        <begin position="1018"/>
        <end position="1036"/>
    </location>
</feature>
<dbReference type="PROSITE" id="PS51192">
    <property type="entry name" value="HELICASE_ATP_BIND_1"/>
    <property type="match status" value="1"/>
</dbReference>
<dbReference type="GO" id="GO:0016787">
    <property type="term" value="F:hydrolase activity"/>
    <property type="evidence" value="ECO:0007669"/>
    <property type="project" value="UniProtKB-KW"/>
</dbReference>